<keyword evidence="7" id="KW-1185">Reference proteome</keyword>
<evidence type="ECO:0000256" key="1">
    <source>
        <dbReference type="ARBA" id="ARBA00022723"/>
    </source>
</evidence>
<dbReference type="Pfam" id="PF01926">
    <property type="entry name" value="MMR_HSR1"/>
    <property type="match status" value="1"/>
</dbReference>
<dbReference type="Pfam" id="PF13167">
    <property type="entry name" value="GTP-bdg_N"/>
    <property type="match status" value="1"/>
</dbReference>
<dbReference type="SUPFAM" id="SSF52540">
    <property type="entry name" value="P-loop containing nucleoside triphosphate hydrolases"/>
    <property type="match status" value="1"/>
</dbReference>
<dbReference type="InterPro" id="IPR042108">
    <property type="entry name" value="GTPase_HflX_N_sf"/>
</dbReference>
<dbReference type="SMART" id="SM01126">
    <property type="entry name" value="DDE_Tnp_IS1595"/>
    <property type="match status" value="1"/>
</dbReference>
<gene>
    <name evidence="6" type="ORF">QE152_g4649</name>
</gene>
<evidence type="ECO:0000313" key="7">
    <source>
        <dbReference type="Proteomes" id="UP001458880"/>
    </source>
</evidence>
<accession>A0AAW1MZ50</accession>
<dbReference type="EMBL" id="JASPKY010000025">
    <property type="protein sequence ID" value="KAK9751771.1"/>
    <property type="molecule type" value="Genomic_DNA"/>
</dbReference>
<name>A0AAW1MZ50_POPJA</name>
<dbReference type="GO" id="GO:0005525">
    <property type="term" value="F:GTP binding"/>
    <property type="evidence" value="ECO:0007669"/>
    <property type="project" value="UniProtKB-KW"/>
</dbReference>
<dbReference type="Pfam" id="PF12762">
    <property type="entry name" value="DDE_Tnp_IS1595"/>
    <property type="match status" value="1"/>
</dbReference>
<dbReference type="InterPro" id="IPR032305">
    <property type="entry name" value="GTP-bd_M"/>
</dbReference>
<dbReference type="Pfam" id="PF16360">
    <property type="entry name" value="GTP-bdg_M"/>
    <property type="match status" value="1"/>
</dbReference>
<dbReference type="InterPro" id="IPR030394">
    <property type="entry name" value="G_HFLX_dom"/>
</dbReference>
<dbReference type="Proteomes" id="UP001458880">
    <property type="component" value="Unassembled WGS sequence"/>
</dbReference>
<dbReference type="GO" id="GO:0043022">
    <property type="term" value="F:ribosome binding"/>
    <property type="evidence" value="ECO:0007669"/>
    <property type="project" value="TreeGrafter"/>
</dbReference>
<dbReference type="PANTHER" id="PTHR10229">
    <property type="entry name" value="GTP-BINDING PROTEIN HFLX"/>
    <property type="match status" value="1"/>
</dbReference>
<dbReference type="Gene3D" id="3.40.50.300">
    <property type="entry name" value="P-loop containing nucleotide triphosphate hydrolases"/>
    <property type="match status" value="1"/>
</dbReference>
<keyword evidence="4" id="KW-0342">GTP-binding</keyword>
<proteinExistence type="predicted"/>
<dbReference type="FunFam" id="3.40.50.300:FF:000886">
    <property type="entry name" value="Putative GTP-binding protein 6"/>
    <property type="match status" value="1"/>
</dbReference>
<protein>
    <submittedName>
        <fullName evidence="6">ISXO2-like transposase domain</fullName>
    </submittedName>
</protein>
<dbReference type="GO" id="GO:0046872">
    <property type="term" value="F:metal ion binding"/>
    <property type="evidence" value="ECO:0007669"/>
    <property type="project" value="UniProtKB-KW"/>
</dbReference>
<dbReference type="GO" id="GO:0005737">
    <property type="term" value="C:cytoplasm"/>
    <property type="evidence" value="ECO:0007669"/>
    <property type="project" value="TreeGrafter"/>
</dbReference>
<evidence type="ECO:0000313" key="6">
    <source>
        <dbReference type="EMBL" id="KAK9751771.1"/>
    </source>
</evidence>
<organism evidence="6 7">
    <name type="scientific">Popillia japonica</name>
    <name type="common">Japanese beetle</name>
    <dbReference type="NCBI Taxonomy" id="7064"/>
    <lineage>
        <taxon>Eukaryota</taxon>
        <taxon>Metazoa</taxon>
        <taxon>Ecdysozoa</taxon>
        <taxon>Arthropoda</taxon>
        <taxon>Hexapoda</taxon>
        <taxon>Insecta</taxon>
        <taxon>Pterygota</taxon>
        <taxon>Neoptera</taxon>
        <taxon>Endopterygota</taxon>
        <taxon>Coleoptera</taxon>
        <taxon>Polyphaga</taxon>
        <taxon>Scarabaeiformia</taxon>
        <taxon>Scarabaeidae</taxon>
        <taxon>Rutelinae</taxon>
        <taxon>Popillia</taxon>
    </lineage>
</organism>
<comment type="caution">
    <text evidence="6">The sequence shown here is derived from an EMBL/GenBank/DDBJ whole genome shotgun (WGS) entry which is preliminary data.</text>
</comment>
<evidence type="ECO:0000259" key="5">
    <source>
        <dbReference type="PROSITE" id="PS51705"/>
    </source>
</evidence>
<keyword evidence="3" id="KW-0460">Magnesium</keyword>
<keyword evidence="2" id="KW-0547">Nucleotide-binding</keyword>
<feature type="domain" description="Hflx-type G" evidence="5">
    <location>
        <begin position="392"/>
        <end position="556"/>
    </location>
</feature>
<dbReference type="InterPro" id="IPR016496">
    <property type="entry name" value="GTPase_HflX"/>
</dbReference>
<dbReference type="PANTHER" id="PTHR10229:SF0">
    <property type="entry name" value="GTP-BINDING PROTEIN 6-RELATED"/>
    <property type="match status" value="1"/>
</dbReference>
<evidence type="ECO:0000256" key="2">
    <source>
        <dbReference type="ARBA" id="ARBA00022741"/>
    </source>
</evidence>
<evidence type="ECO:0000256" key="4">
    <source>
        <dbReference type="ARBA" id="ARBA00023134"/>
    </source>
</evidence>
<keyword evidence="1" id="KW-0479">Metal-binding</keyword>
<dbReference type="PROSITE" id="PS51705">
    <property type="entry name" value="G_HFLX"/>
    <property type="match status" value="1"/>
</dbReference>
<reference evidence="6 7" key="1">
    <citation type="journal article" date="2024" name="BMC Genomics">
        <title>De novo assembly and annotation of Popillia japonica's genome with initial clues to its potential as an invasive pest.</title>
        <authorList>
            <person name="Cucini C."/>
            <person name="Boschi S."/>
            <person name="Funari R."/>
            <person name="Cardaioli E."/>
            <person name="Iannotti N."/>
            <person name="Marturano G."/>
            <person name="Paoli F."/>
            <person name="Bruttini M."/>
            <person name="Carapelli A."/>
            <person name="Frati F."/>
            <person name="Nardi F."/>
        </authorList>
    </citation>
    <scope>NUCLEOTIDE SEQUENCE [LARGE SCALE GENOMIC DNA]</scope>
    <source>
        <strain evidence="6">DMR45628</strain>
    </source>
</reference>
<dbReference type="AlphaFoldDB" id="A0AAW1MZ50"/>
<dbReference type="InterPro" id="IPR025121">
    <property type="entry name" value="GTPase_HflX_N"/>
</dbReference>
<dbReference type="CDD" id="cd01878">
    <property type="entry name" value="HflX"/>
    <property type="match status" value="1"/>
</dbReference>
<evidence type="ECO:0000256" key="3">
    <source>
        <dbReference type="ARBA" id="ARBA00022842"/>
    </source>
</evidence>
<dbReference type="InterPro" id="IPR006073">
    <property type="entry name" value="GTP-bd"/>
</dbReference>
<dbReference type="NCBIfam" id="NF033547">
    <property type="entry name" value="transpos_IS1595"/>
    <property type="match status" value="1"/>
</dbReference>
<dbReference type="InterPro" id="IPR024445">
    <property type="entry name" value="Tnp_ISXO2-like"/>
</dbReference>
<sequence length="614" mass="70403">MEVGGLNDQLEAKVVEVDESKFFHRKYHRGQWREGHWVFGGIERESGRCFLVEVPDRTAETLSAVIERYILPGSTIVSDGWRAYHNLDQIGGGIYEHQVIIHEENFVDPEDANIHTQNVENMWMRVKRKLRRQFGTSEALFPSYLHEITKTNTYKNVFLQKPLLTTSLKKHYQTENDNRNENGIETDNDYNTVATKYLNIHTSHGCFIIHPYVKWGPQKVRTSTPENQIEEAVALVNSLPAWKVIDKTVVPLDTFQKKRLFGKGSLEKLTNIINKNPLITSVFINLSTLKLIQLEELERQFCKPIFDRYNIVMQIFRLHAISKHAKLQVALAEIPFLRSRLTKQDTDFIGSSAIDTRNLLLQSREKKINEEIIKLRAQRELLRHKRRKANIPVIAVVGYTNVGKTSIIKTLTDDKMLQPKDQLFATLDVTIYAGLLPSTLKVLYVDTVGFLADIPTGLIECFHATLEDAVLADVVLHVEDLSSKNFLHQRVHVLNTLENLSLKMGVHNIQKKMISVGNKSDVHLENNECSLKISAKTKKGIDTLKHVLEEKILELTNRNVVTISLPVGGDEVRWLYKNATVVQVKEDKENMQNNILSVIITVDKLNQFKYNFIT</sequence>
<dbReference type="InterPro" id="IPR027417">
    <property type="entry name" value="P-loop_NTPase"/>
</dbReference>
<dbReference type="Gene3D" id="3.40.50.11060">
    <property type="entry name" value="GTPase HflX, N-terminal domain"/>
    <property type="match status" value="1"/>
</dbReference>